<organism evidence="2 3">
    <name type="scientific">Apolygus lucorum</name>
    <name type="common">Small green plant bug</name>
    <name type="synonym">Lygocoris lucorum</name>
    <dbReference type="NCBI Taxonomy" id="248454"/>
    <lineage>
        <taxon>Eukaryota</taxon>
        <taxon>Metazoa</taxon>
        <taxon>Ecdysozoa</taxon>
        <taxon>Arthropoda</taxon>
        <taxon>Hexapoda</taxon>
        <taxon>Insecta</taxon>
        <taxon>Pterygota</taxon>
        <taxon>Neoptera</taxon>
        <taxon>Paraneoptera</taxon>
        <taxon>Hemiptera</taxon>
        <taxon>Heteroptera</taxon>
        <taxon>Panheteroptera</taxon>
        <taxon>Cimicomorpha</taxon>
        <taxon>Miridae</taxon>
        <taxon>Mirini</taxon>
        <taxon>Apolygus</taxon>
    </lineage>
</organism>
<gene>
    <name evidence="2" type="ORF">GE061_013731</name>
</gene>
<reference evidence="2" key="1">
    <citation type="journal article" date="2021" name="Mol. Ecol. Resour.">
        <title>Apolygus lucorum genome provides insights into omnivorousness and mesophyll feeding.</title>
        <authorList>
            <person name="Liu Y."/>
            <person name="Liu H."/>
            <person name="Wang H."/>
            <person name="Huang T."/>
            <person name="Liu B."/>
            <person name="Yang B."/>
            <person name="Yin L."/>
            <person name="Li B."/>
            <person name="Zhang Y."/>
            <person name="Zhang S."/>
            <person name="Jiang F."/>
            <person name="Zhang X."/>
            <person name="Ren Y."/>
            <person name="Wang B."/>
            <person name="Wang S."/>
            <person name="Lu Y."/>
            <person name="Wu K."/>
            <person name="Fan W."/>
            <person name="Wang G."/>
        </authorList>
    </citation>
    <scope>NUCLEOTIDE SEQUENCE</scope>
    <source>
        <strain evidence="2">12Hb</strain>
    </source>
</reference>
<protein>
    <submittedName>
        <fullName evidence="2">Uncharacterized protein</fullName>
    </submittedName>
</protein>
<evidence type="ECO:0000256" key="1">
    <source>
        <dbReference type="SAM" id="MobiDB-lite"/>
    </source>
</evidence>
<name>A0A6A4K9S1_APOLU</name>
<feature type="compositionally biased region" description="Basic and acidic residues" evidence="1">
    <location>
        <begin position="17"/>
        <end position="26"/>
    </location>
</feature>
<sequence>MYHGVLCGLTRVTSRSGESRQIKGGRDGGGGQGPPPSDSATQDPVRSRTSVPAGSVLRRTIFFFLDQEHPSEDTMEGGMDLKMNLIVGEPSRTSHPGLSTALPRC</sequence>
<dbReference type="EMBL" id="WIXP02000005">
    <property type="protein sequence ID" value="KAF6210624.1"/>
    <property type="molecule type" value="Genomic_DNA"/>
</dbReference>
<keyword evidence="3" id="KW-1185">Reference proteome</keyword>
<evidence type="ECO:0000313" key="3">
    <source>
        <dbReference type="Proteomes" id="UP000466442"/>
    </source>
</evidence>
<dbReference type="Proteomes" id="UP000466442">
    <property type="component" value="Linkage Group LG5"/>
</dbReference>
<proteinExistence type="predicted"/>
<accession>A0A6A4K9S1</accession>
<feature type="compositionally biased region" description="Polar residues" evidence="1">
    <location>
        <begin position="38"/>
        <end position="52"/>
    </location>
</feature>
<evidence type="ECO:0000313" key="2">
    <source>
        <dbReference type="EMBL" id="KAF6210624.1"/>
    </source>
</evidence>
<feature type="region of interest" description="Disordered" evidence="1">
    <location>
        <begin position="1"/>
        <end position="52"/>
    </location>
</feature>
<comment type="caution">
    <text evidence="2">The sequence shown here is derived from an EMBL/GenBank/DDBJ whole genome shotgun (WGS) entry which is preliminary data.</text>
</comment>
<dbReference type="AlphaFoldDB" id="A0A6A4K9S1"/>